<organism evidence="2 3">
    <name type="scientific">Ancylobacter dichloromethanicus</name>
    <dbReference type="NCBI Taxonomy" id="518825"/>
    <lineage>
        <taxon>Bacteria</taxon>
        <taxon>Pseudomonadati</taxon>
        <taxon>Pseudomonadota</taxon>
        <taxon>Alphaproteobacteria</taxon>
        <taxon>Hyphomicrobiales</taxon>
        <taxon>Xanthobacteraceae</taxon>
        <taxon>Ancylobacter</taxon>
    </lineage>
</organism>
<reference evidence="2" key="2">
    <citation type="submission" date="2023-01" db="EMBL/GenBank/DDBJ databases">
        <authorList>
            <person name="Sun Q."/>
            <person name="Evtushenko L."/>
        </authorList>
    </citation>
    <scope>NUCLEOTIDE SEQUENCE</scope>
    <source>
        <strain evidence="2">VKM B-2484</strain>
    </source>
</reference>
<protein>
    <submittedName>
        <fullName evidence="2">Uncharacterized protein</fullName>
    </submittedName>
</protein>
<evidence type="ECO:0000256" key="1">
    <source>
        <dbReference type="SAM" id="MobiDB-lite"/>
    </source>
</evidence>
<accession>A0A9W6JC87</accession>
<comment type="caution">
    <text evidence="2">The sequence shown here is derived from an EMBL/GenBank/DDBJ whole genome shotgun (WGS) entry which is preliminary data.</text>
</comment>
<name>A0A9W6JC87_9HYPH</name>
<evidence type="ECO:0000313" key="2">
    <source>
        <dbReference type="EMBL" id="GLK74597.1"/>
    </source>
</evidence>
<keyword evidence="3" id="KW-1185">Reference proteome</keyword>
<feature type="compositionally biased region" description="Basic residues" evidence="1">
    <location>
        <begin position="89"/>
        <end position="101"/>
    </location>
</feature>
<evidence type="ECO:0000313" key="3">
    <source>
        <dbReference type="Proteomes" id="UP001143370"/>
    </source>
</evidence>
<gene>
    <name evidence="2" type="ORF">GCM10017643_47150</name>
</gene>
<dbReference type="RefSeq" id="WP_213370260.1">
    <property type="nucleotide sequence ID" value="NZ_BSFJ01000044.1"/>
</dbReference>
<feature type="region of interest" description="Disordered" evidence="1">
    <location>
        <begin position="79"/>
        <end position="109"/>
    </location>
</feature>
<dbReference type="EMBL" id="BSFJ01000044">
    <property type="protein sequence ID" value="GLK74597.1"/>
    <property type="molecule type" value="Genomic_DNA"/>
</dbReference>
<reference evidence="2" key="1">
    <citation type="journal article" date="2014" name="Int. J. Syst. Evol. Microbiol.">
        <title>Complete genome sequence of Corynebacterium casei LMG S-19264T (=DSM 44701T), isolated from a smear-ripened cheese.</title>
        <authorList>
            <consortium name="US DOE Joint Genome Institute (JGI-PGF)"/>
            <person name="Walter F."/>
            <person name="Albersmeier A."/>
            <person name="Kalinowski J."/>
            <person name="Ruckert C."/>
        </authorList>
    </citation>
    <scope>NUCLEOTIDE SEQUENCE</scope>
    <source>
        <strain evidence="2">VKM B-2484</strain>
    </source>
</reference>
<dbReference type="Proteomes" id="UP001143370">
    <property type="component" value="Unassembled WGS sequence"/>
</dbReference>
<dbReference type="AlphaFoldDB" id="A0A9W6JC87"/>
<proteinExistence type="predicted"/>
<sequence length="109" mass="11408">MRISSVLTSSASVPAALDGAELAAAALPGVSIEALEVVVDPAQMIASSEEISIQQLRGHGRAARPHDPRGVRRLERTARLQGRASGLAIRHRPASIGTRRHPATDSSMG</sequence>